<accession>A0AAD8GT80</accession>
<evidence type="ECO:0000313" key="2">
    <source>
        <dbReference type="EMBL" id="KAK1354787.1"/>
    </source>
</evidence>
<name>A0AAD8GT80_9APIA</name>
<feature type="domain" description="Reverse transcriptase zinc-binding" evidence="1">
    <location>
        <begin position="32"/>
        <end position="113"/>
    </location>
</feature>
<gene>
    <name evidence="2" type="ORF">POM88_048043</name>
</gene>
<dbReference type="EMBL" id="JAUIZM010000011">
    <property type="protein sequence ID" value="KAK1354787.1"/>
    <property type="molecule type" value="Genomic_DNA"/>
</dbReference>
<reference evidence="2" key="1">
    <citation type="submission" date="2023-02" db="EMBL/GenBank/DDBJ databases">
        <title>Genome of toxic invasive species Heracleum sosnowskyi carries increased number of genes despite the absence of recent whole-genome duplications.</title>
        <authorList>
            <person name="Schelkunov M."/>
            <person name="Shtratnikova V."/>
            <person name="Makarenko M."/>
            <person name="Klepikova A."/>
            <person name="Omelchenko D."/>
            <person name="Novikova G."/>
            <person name="Obukhova E."/>
            <person name="Bogdanov V."/>
            <person name="Penin A."/>
            <person name="Logacheva M."/>
        </authorList>
    </citation>
    <scope>NUCLEOTIDE SEQUENCE</scope>
    <source>
        <strain evidence="2">Hsosn_3</strain>
        <tissue evidence="2">Leaf</tissue>
    </source>
</reference>
<keyword evidence="3" id="KW-1185">Reference proteome</keyword>
<dbReference type="AlphaFoldDB" id="A0AAD8GT80"/>
<sequence>MLVWRQNFPLSHHYNLQKQDHWDGKPSKALKVSNIWHTIRHREAPVTWASIVWHRLQVPRFSCHHWLIMHGRVHTLSKLRQFGITNNASCYFCINGIETSHHLFLECPFTQQMFKHINTGKCSSLPVGWADWRIELNNFSGQEIFKSIRVLIFQVGAYQIWRERNNRYHRGESLLPLKLAVMCSKIITSRLSSSKWFAKESIKHTALGIWSNNS</sequence>
<dbReference type="Proteomes" id="UP001237642">
    <property type="component" value="Unassembled WGS sequence"/>
</dbReference>
<evidence type="ECO:0000313" key="3">
    <source>
        <dbReference type="Proteomes" id="UP001237642"/>
    </source>
</evidence>
<evidence type="ECO:0000259" key="1">
    <source>
        <dbReference type="Pfam" id="PF13966"/>
    </source>
</evidence>
<protein>
    <recommendedName>
        <fullName evidence="1">Reverse transcriptase zinc-binding domain-containing protein</fullName>
    </recommendedName>
</protein>
<reference evidence="2" key="2">
    <citation type="submission" date="2023-05" db="EMBL/GenBank/DDBJ databases">
        <authorList>
            <person name="Schelkunov M.I."/>
        </authorList>
    </citation>
    <scope>NUCLEOTIDE SEQUENCE</scope>
    <source>
        <strain evidence="2">Hsosn_3</strain>
        <tissue evidence="2">Leaf</tissue>
    </source>
</reference>
<organism evidence="2 3">
    <name type="scientific">Heracleum sosnowskyi</name>
    <dbReference type="NCBI Taxonomy" id="360622"/>
    <lineage>
        <taxon>Eukaryota</taxon>
        <taxon>Viridiplantae</taxon>
        <taxon>Streptophyta</taxon>
        <taxon>Embryophyta</taxon>
        <taxon>Tracheophyta</taxon>
        <taxon>Spermatophyta</taxon>
        <taxon>Magnoliopsida</taxon>
        <taxon>eudicotyledons</taxon>
        <taxon>Gunneridae</taxon>
        <taxon>Pentapetalae</taxon>
        <taxon>asterids</taxon>
        <taxon>campanulids</taxon>
        <taxon>Apiales</taxon>
        <taxon>Apiaceae</taxon>
        <taxon>Apioideae</taxon>
        <taxon>apioid superclade</taxon>
        <taxon>Tordylieae</taxon>
        <taxon>Tordyliinae</taxon>
        <taxon>Heracleum</taxon>
    </lineage>
</organism>
<comment type="caution">
    <text evidence="2">The sequence shown here is derived from an EMBL/GenBank/DDBJ whole genome shotgun (WGS) entry which is preliminary data.</text>
</comment>
<proteinExistence type="predicted"/>
<dbReference type="InterPro" id="IPR026960">
    <property type="entry name" value="RVT-Znf"/>
</dbReference>
<dbReference type="Pfam" id="PF13966">
    <property type="entry name" value="zf-RVT"/>
    <property type="match status" value="1"/>
</dbReference>